<organism evidence="2 3">
    <name type="scientific">Sulfitobacter alexandrii</name>
    <dbReference type="NCBI Taxonomy" id="1917485"/>
    <lineage>
        <taxon>Bacteria</taxon>
        <taxon>Pseudomonadati</taxon>
        <taxon>Pseudomonadota</taxon>
        <taxon>Alphaproteobacteria</taxon>
        <taxon>Rhodobacterales</taxon>
        <taxon>Roseobacteraceae</taxon>
        <taxon>Sulfitobacter</taxon>
    </lineage>
</organism>
<evidence type="ECO:0000313" key="2">
    <source>
        <dbReference type="EMBL" id="APE42118.1"/>
    </source>
</evidence>
<keyword evidence="1" id="KW-0472">Membrane</keyword>
<dbReference type="EMBL" id="CP018076">
    <property type="protein sequence ID" value="APE42118.1"/>
    <property type="molecule type" value="Genomic_DNA"/>
</dbReference>
<name>A0A1J0WD81_9RHOB</name>
<dbReference type="RefSeq" id="WP_071969445.1">
    <property type="nucleotide sequence ID" value="NZ_CP018076.1"/>
</dbReference>
<proteinExistence type="predicted"/>
<feature type="transmembrane region" description="Helical" evidence="1">
    <location>
        <begin position="30"/>
        <end position="49"/>
    </location>
</feature>
<sequence>MTWLVGTFLLLFVGGPLVFRALTRPAPSRGAMQSVAVFALVCALFGFGLRFGLAGSSGLQSLFCLLALWLSWIGVLALATLAVRRVDRGPAMRRWSAVLGAATTTVPWFGLVSAQMMAG</sequence>
<evidence type="ECO:0000313" key="3">
    <source>
        <dbReference type="Proteomes" id="UP000181897"/>
    </source>
</evidence>
<keyword evidence="3" id="KW-1185">Reference proteome</keyword>
<reference evidence="2 3" key="1">
    <citation type="submission" date="2016-11" db="EMBL/GenBank/DDBJ databases">
        <title>Complete genome sequence of Sulfitobacter sp. AM1-D1, a toxic bacteria associated with marine dinoflagellate Alexandrium minutum in East China Sea.</title>
        <authorList>
            <person name="Yang Q."/>
            <person name="Zhang X."/>
            <person name="Tian X."/>
        </authorList>
    </citation>
    <scope>NUCLEOTIDE SEQUENCE [LARGE SCALE GENOMIC DNA]</scope>
    <source>
        <strain evidence="2 3">AM1-D1</strain>
    </source>
</reference>
<evidence type="ECO:0000256" key="1">
    <source>
        <dbReference type="SAM" id="Phobius"/>
    </source>
</evidence>
<accession>A0A1J0WD81</accession>
<dbReference type="STRING" id="1917485.BOO69_00880"/>
<feature type="transmembrane region" description="Helical" evidence="1">
    <location>
        <begin position="61"/>
        <end position="83"/>
    </location>
</feature>
<dbReference type="AlphaFoldDB" id="A0A1J0WD81"/>
<feature type="transmembrane region" description="Helical" evidence="1">
    <location>
        <begin position="95"/>
        <end position="114"/>
    </location>
</feature>
<gene>
    <name evidence="2" type="ORF">BOO69_00880</name>
</gene>
<keyword evidence="1" id="KW-0812">Transmembrane</keyword>
<protein>
    <submittedName>
        <fullName evidence="2">Uncharacterized protein</fullName>
    </submittedName>
</protein>
<dbReference type="Proteomes" id="UP000181897">
    <property type="component" value="Chromosome"/>
</dbReference>
<dbReference type="KEGG" id="suam:BOO69_00880"/>
<keyword evidence="1" id="KW-1133">Transmembrane helix</keyword>
<dbReference type="OrthoDB" id="7868004at2"/>